<dbReference type="Proteomes" id="UP000198341">
    <property type="component" value="Chromosome 16"/>
</dbReference>
<feature type="transmembrane region" description="Helical" evidence="2">
    <location>
        <begin position="77"/>
        <end position="93"/>
    </location>
</feature>
<keyword evidence="2" id="KW-0472">Membrane</keyword>
<dbReference type="RefSeq" id="XP_007508668.1">
    <property type="nucleotide sequence ID" value="XM_007508606.1"/>
</dbReference>
<evidence type="ECO:0000313" key="3">
    <source>
        <dbReference type="EMBL" id="CCO20285.1"/>
    </source>
</evidence>
<feature type="region of interest" description="Disordered" evidence="1">
    <location>
        <begin position="1"/>
        <end position="61"/>
    </location>
</feature>
<gene>
    <name evidence="3" type="ordered locus">Bathy16g00110</name>
</gene>
<keyword evidence="4" id="KW-1185">Reference proteome</keyword>
<dbReference type="AlphaFoldDB" id="K8F644"/>
<keyword evidence="2" id="KW-1133">Transmembrane helix</keyword>
<evidence type="ECO:0000313" key="4">
    <source>
        <dbReference type="Proteomes" id="UP000198341"/>
    </source>
</evidence>
<feature type="compositionally biased region" description="Basic and acidic residues" evidence="1">
    <location>
        <begin position="43"/>
        <end position="53"/>
    </location>
</feature>
<dbReference type="Gene3D" id="2.60.120.620">
    <property type="entry name" value="q2cbj1_9rhob like domain"/>
    <property type="match status" value="1"/>
</dbReference>
<dbReference type="OrthoDB" id="203880at2759"/>
<reference evidence="3 4" key="1">
    <citation type="submission" date="2011-10" db="EMBL/GenBank/DDBJ databases">
        <authorList>
            <person name="Genoscope - CEA"/>
        </authorList>
    </citation>
    <scope>NUCLEOTIDE SEQUENCE [LARGE SCALE GENOMIC DNA]</scope>
    <source>
        <strain evidence="3 4">RCC 1105</strain>
    </source>
</reference>
<keyword evidence="2" id="KW-0812">Transmembrane</keyword>
<evidence type="ECO:0000256" key="1">
    <source>
        <dbReference type="SAM" id="MobiDB-lite"/>
    </source>
</evidence>
<dbReference type="GeneID" id="19011337"/>
<organism evidence="3 4">
    <name type="scientific">Bathycoccus prasinos</name>
    <dbReference type="NCBI Taxonomy" id="41875"/>
    <lineage>
        <taxon>Eukaryota</taxon>
        <taxon>Viridiplantae</taxon>
        <taxon>Chlorophyta</taxon>
        <taxon>Mamiellophyceae</taxon>
        <taxon>Mamiellales</taxon>
        <taxon>Bathycoccaceae</taxon>
        <taxon>Bathycoccus</taxon>
    </lineage>
</organism>
<evidence type="ECO:0000256" key="2">
    <source>
        <dbReference type="SAM" id="Phobius"/>
    </source>
</evidence>
<accession>K8F644</accession>
<name>K8F644_9CHLO</name>
<sequence>MTTTTTATENGNNRERKNAQDIHPTKVSAMGVDAAPAPAKGKGKGDDAQEDEKKKKKKTTQQQQQGNKIYFGFLKEQHLALIIVLVTLVRLFIRYKFRPKTFITCTEDQPLMEVKENFLNFLEYEKIRKCTLNHPRLKIPSALSSGSFSKTRGFVVKFNKEGVDSFLNHPDYGDCYGDLFEKMRLPETNAYVFNALLCELSDYDDWKNNQTSVGLHLDQTVGLQGLKADHQFLAHQVNVLYVDVAADMKGGELEGWRYGSGDLKQSDLLKPHLSIKPEKNKLVMFRGDSFHQVKAYHTSESTTKRLSLVLEQYKISDEFVPNTVVWMEALKQNMTMM</sequence>
<dbReference type="eggNOG" id="ENOG502SRBK">
    <property type="taxonomic scope" value="Eukaryota"/>
</dbReference>
<dbReference type="KEGG" id="bpg:Bathy16g00110"/>
<dbReference type="EMBL" id="FO082263">
    <property type="protein sequence ID" value="CCO20285.1"/>
    <property type="molecule type" value="Genomic_DNA"/>
</dbReference>
<proteinExistence type="predicted"/>
<feature type="compositionally biased region" description="Basic and acidic residues" evidence="1">
    <location>
        <begin position="12"/>
        <end position="24"/>
    </location>
</feature>
<protein>
    <submittedName>
        <fullName evidence="3">Unnamed protein product</fullName>
    </submittedName>
</protein>